<proteinExistence type="predicted"/>
<sequence>MSASPDRLQFGVNLYPQQWRDAARIEELGYDSVWTSEHIFFYFPTSDALTTLAAATFGRGRGFGGLATFVPSARAVQPRW</sequence>
<dbReference type="Gene3D" id="3.20.20.30">
    <property type="entry name" value="Luciferase-like domain"/>
    <property type="match status" value="1"/>
</dbReference>
<comment type="caution">
    <text evidence="1">The sequence shown here is derived from an EMBL/GenBank/DDBJ whole genome shotgun (WGS) entry which is preliminary data.</text>
</comment>
<gene>
    <name evidence="1" type="ORF">LCGC14_1394410</name>
</gene>
<accession>A0A0F9KJT4</accession>
<dbReference type="GO" id="GO:0016705">
    <property type="term" value="F:oxidoreductase activity, acting on paired donors, with incorporation or reduction of molecular oxygen"/>
    <property type="evidence" value="ECO:0007669"/>
    <property type="project" value="InterPro"/>
</dbReference>
<protein>
    <recommendedName>
        <fullName evidence="2">Luciferase-like domain-containing protein</fullName>
    </recommendedName>
</protein>
<reference evidence="1" key="1">
    <citation type="journal article" date="2015" name="Nature">
        <title>Complex archaea that bridge the gap between prokaryotes and eukaryotes.</title>
        <authorList>
            <person name="Spang A."/>
            <person name="Saw J.H."/>
            <person name="Jorgensen S.L."/>
            <person name="Zaremba-Niedzwiedzka K."/>
            <person name="Martijn J."/>
            <person name="Lind A.E."/>
            <person name="van Eijk R."/>
            <person name="Schleper C."/>
            <person name="Guy L."/>
            <person name="Ettema T.J."/>
        </authorList>
    </citation>
    <scope>NUCLEOTIDE SEQUENCE</scope>
</reference>
<dbReference type="AlphaFoldDB" id="A0A0F9KJT4"/>
<name>A0A0F9KJT4_9ZZZZ</name>
<evidence type="ECO:0008006" key="2">
    <source>
        <dbReference type="Google" id="ProtNLM"/>
    </source>
</evidence>
<evidence type="ECO:0000313" key="1">
    <source>
        <dbReference type="EMBL" id="KKM75021.1"/>
    </source>
</evidence>
<organism evidence="1">
    <name type="scientific">marine sediment metagenome</name>
    <dbReference type="NCBI Taxonomy" id="412755"/>
    <lineage>
        <taxon>unclassified sequences</taxon>
        <taxon>metagenomes</taxon>
        <taxon>ecological metagenomes</taxon>
    </lineage>
</organism>
<dbReference type="InterPro" id="IPR036661">
    <property type="entry name" value="Luciferase-like_sf"/>
</dbReference>
<dbReference type="EMBL" id="LAZR01009046">
    <property type="protein sequence ID" value="KKM75021.1"/>
    <property type="molecule type" value="Genomic_DNA"/>
</dbReference>
<dbReference type="SUPFAM" id="SSF51679">
    <property type="entry name" value="Bacterial luciferase-like"/>
    <property type="match status" value="1"/>
</dbReference>